<comment type="subcellular location">
    <subcellularLocation>
        <location evidence="2">Synaptic cleft</location>
    </subcellularLocation>
</comment>
<sequence length="146" mass="17356">MDTEANLDDLKSLPSFSWLVRPCEYYKEEYSDCSSIKAKFHQYFIHGETRDCSQWKVDYSQCLKFRNQKDMEALSSVIESEKERRQDRLRGHYNNDVWERREAPPEDWNKPLPEYLQKDNQSSYIALKLQEAKQGKEDSSSLCVIS</sequence>
<evidence type="ECO:0000256" key="3">
    <source>
        <dbReference type="ARBA" id="ARBA00044072"/>
    </source>
</evidence>
<protein>
    <recommendedName>
        <fullName evidence="3">Synaptic plasticity regulator PANTS</fullName>
    </recommendedName>
    <alternativeName>
        <fullName evidence="4">Plasticity-associated neural transcript short</fullName>
    </alternativeName>
</protein>
<comment type="similarity">
    <text evidence="1">Belongs to the UPF0545 family.</text>
</comment>
<evidence type="ECO:0000313" key="7">
    <source>
        <dbReference type="Proteomes" id="UP001487740"/>
    </source>
</evidence>
<dbReference type="Proteomes" id="UP001487740">
    <property type="component" value="Unassembled WGS sequence"/>
</dbReference>
<comment type="caution">
    <text evidence="6">The sequence shown here is derived from an EMBL/GenBank/DDBJ whole genome shotgun (WGS) entry which is preliminary data.</text>
</comment>
<proteinExistence type="inferred from homology"/>
<evidence type="ECO:0000256" key="5">
    <source>
        <dbReference type="SAM" id="MobiDB-lite"/>
    </source>
</evidence>
<evidence type="ECO:0000256" key="1">
    <source>
        <dbReference type="ARBA" id="ARBA00006412"/>
    </source>
</evidence>
<dbReference type="AlphaFoldDB" id="A0AAW0TED0"/>
<dbReference type="GO" id="GO:0043083">
    <property type="term" value="C:synaptic cleft"/>
    <property type="evidence" value="ECO:0007669"/>
    <property type="project" value="UniProtKB-SubCell"/>
</dbReference>
<accession>A0AAW0TED0</accession>
<evidence type="ECO:0000256" key="2">
    <source>
        <dbReference type="ARBA" id="ARBA00043942"/>
    </source>
</evidence>
<feature type="region of interest" description="Disordered" evidence="5">
    <location>
        <begin position="85"/>
        <end position="114"/>
    </location>
</feature>
<evidence type="ECO:0000313" key="6">
    <source>
        <dbReference type="EMBL" id="KAK8385934.1"/>
    </source>
</evidence>
<gene>
    <name evidence="6" type="ORF">O3P69_010588</name>
</gene>
<dbReference type="PANTHER" id="PTHR28052:SF1">
    <property type="entry name" value="UPF0545 PROTEIN C22ORF39"/>
    <property type="match status" value="1"/>
</dbReference>
<dbReference type="EMBL" id="JARAKH010000031">
    <property type="protein sequence ID" value="KAK8385934.1"/>
    <property type="molecule type" value="Genomic_DNA"/>
</dbReference>
<dbReference type="Pfam" id="PF11326">
    <property type="entry name" value="PANTS-like"/>
    <property type="match status" value="1"/>
</dbReference>
<dbReference type="InterPro" id="IPR021475">
    <property type="entry name" value="Pants/Emi1-like"/>
</dbReference>
<reference evidence="6 7" key="1">
    <citation type="submission" date="2023-03" db="EMBL/GenBank/DDBJ databases">
        <title>High-quality genome of Scylla paramamosain provides insights in environmental adaptation.</title>
        <authorList>
            <person name="Zhang L."/>
        </authorList>
    </citation>
    <scope>NUCLEOTIDE SEQUENCE [LARGE SCALE GENOMIC DNA]</scope>
    <source>
        <strain evidence="6">LZ_2023a</strain>
        <tissue evidence="6">Muscle</tissue>
    </source>
</reference>
<dbReference type="PANTHER" id="PTHR28052">
    <property type="entry name" value="UPF0545 PROTEIN C22ORF39"/>
    <property type="match status" value="1"/>
</dbReference>
<feature type="compositionally biased region" description="Basic and acidic residues" evidence="5">
    <location>
        <begin position="97"/>
        <end position="109"/>
    </location>
</feature>
<evidence type="ECO:0000256" key="4">
    <source>
        <dbReference type="ARBA" id="ARBA00044235"/>
    </source>
</evidence>
<organism evidence="6 7">
    <name type="scientific">Scylla paramamosain</name>
    <name type="common">Mud crab</name>
    <dbReference type="NCBI Taxonomy" id="85552"/>
    <lineage>
        <taxon>Eukaryota</taxon>
        <taxon>Metazoa</taxon>
        <taxon>Ecdysozoa</taxon>
        <taxon>Arthropoda</taxon>
        <taxon>Crustacea</taxon>
        <taxon>Multicrustacea</taxon>
        <taxon>Malacostraca</taxon>
        <taxon>Eumalacostraca</taxon>
        <taxon>Eucarida</taxon>
        <taxon>Decapoda</taxon>
        <taxon>Pleocyemata</taxon>
        <taxon>Brachyura</taxon>
        <taxon>Eubrachyura</taxon>
        <taxon>Portunoidea</taxon>
        <taxon>Portunidae</taxon>
        <taxon>Portuninae</taxon>
        <taxon>Scylla</taxon>
    </lineage>
</organism>
<keyword evidence="7" id="KW-1185">Reference proteome</keyword>
<name>A0AAW0TED0_SCYPA</name>